<evidence type="ECO:0000259" key="3">
    <source>
        <dbReference type="Pfam" id="PF08729"/>
    </source>
</evidence>
<feature type="compositionally biased region" description="Basic residues" evidence="2">
    <location>
        <begin position="146"/>
        <end position="155"/>
    </location>
</feature>
<evidence type="ECO:0000256" key="2">
    <source>
        <dbReference type="SAM" id="MobiDB-lite"/>
    </source>
</evidence>
<dbReference type="InterPro" id="IPR026947">
    <property type="entry name" value="UBN_middle_dom"/>
</dbReference>
<feature type="compositionally biased region" description="Polar residues" evidence="2">
    <location>
        <begin position="18"/>
        <end position="31"/>
    </location>
</feature>
<feature type="compositionally biased region" description="Low complexity" evidence="2">
    <location>
        <begin position="63"/>
        <end position="75"/>
    </location>
</feature>
<dbReference type="Pfam" id="PF14075">
    <property type="entry name" value="UBN_AB"/>
    <property type="match status" value="1"/>
</dbReference>
<name>M2QD70_CERS8</name>
<accession>M2QD70</accession>
<evidence type="ECO:0000259" key="4">
    <source>
        <dbReference type="Pfam" id="PF14075"/>
    </source>
</evidence>
<organism evidence="5 6">
    <name type="scientific">Ceriporiopsis subvermispora (strain B)</name>
    <name type="common">White-rot fungus</name>
    <name type="synonym">Gelatoporia subvermispora</name>
    <dbReference type="NCBI Taxonomy" id="914234"/>
    <lineage>
        <taxon>Eukaryota</taxon>
        <taxon>Fungi</taxon>
        <taxon>Dikarya</taxon>
        <taxon>Basidiomycota</taxon>
        <taxon>Agaricomycotina</taxon>
        <taxon>Agaricomycetes</taxon>
        <taxon>Polyporales</taxon>
        <taxon>Gelatoporiaceae</taxon>
        <taxon>Gelatoporia</taxon>
    </lineage>
</organism>
<dbReference type="InterPro" id="IPR014840">
    <property type="entry name" value="HRD"/>
</dbReference>
<keyword evidence="6" id="KW-1185">Reference proteome</keyword>
<dbReference type="AlphaFoldDB" id="M2QD70"/>
<feature type="compositionally biased region" description="Polar residues" evidence="2">
    <location>
        <begin position="108"/>
        <end position="117"/>
    </location>
</feature>
<feature type="region of interest" description="Disordered" evidence="2">
    <location>
        <begin position="433"/>
        <end position="506"/>
    </location>
</feature>
<dbReference type="Proteomes" id="UP000016930">
    <property type="component" value="Unassembled WGS sequence"/>
</dbReference>
<evidence type="ECO:0000313" key="5">
    <source>
        <dbReference type="EMBL" id="EMD34978.1"/>
    </source>
</evidence>
<feature type="region of interest" description="Disordered" evidence="2">
    <location>
        <begin position="1"/>
        <end position="169"/>
    </location>
</feature>
<dbReference type="EMBL" id="KB445801">
    <property type="protein sequence ID" value="EMD34978.1"/>
    <property type="molecule type" value="Genomic_DNA"/>
</dbReference>
<gene>
    <name evidence="5" type="ORF">CERSUDRAFT_116505</name>
</gene>
<dbReference type="Pfam" id="PF08729">
    <property type="entry name" value="HUN"/>
    <property type="match status" value="1"/>
</dbReference>
<keyword evidence="1" id="KW-0597">Phosphoprotein</keyword>
<feature type="region of interest" description="Disordered" evidence="2">
    <location>
        <begin position="240"/>
        <end position="276"/>
    </location>
</feature>
<evidence type="ECO:0000313" key="6">
    <source>
        <dbReference type="Proteomes" id="UP000016930"/>
    </source>
</evidence>
<feature type="compositionally biased region" description="Basic and acidic residues" evidence="2">
    <location>
        <begin position="484"/>
        <end position="501"/>
    </location>
</feature>
<protein>
    <recommendedName>
        <fullName evidence="7">Ubinuclein middle domain-containing protein</fullName>
    </recommendedName>
</protein>
<sequence length="591" mass="64533">MHVDSDSSASPALLPPTISINGGSSSDQTTPAEPDGGDVVRDKKSRPPSSDVTAKPASTAAGAKPKSTKSAARSPSPSPPPPPAREPLQTIRLEIRLGGPEDYEVDISSLSKTTGQRPPTPVAPSKPDTSDDSHSEGDDEGDGKKEKKKRRRRKNHASEYYDTTDPFIDDSELAQDERTFFAQTKQKGFYVSSGQVALMNKTPSKKPKSKKVNILAPSASISAALSSASLPPSIAGTTVSALVSSSKPNAASTAKKTKQEDGTRDSPIALYSDAEEDRVSHGIKRKSSDLLSVSASLNGSDTTSKKRRKEVHPFSDELEAEFELLKEAIAKENWETKGKFPPSMKPILAKVALKAIILGEYDDNFFNAMPRLFPYNKFTMTKLIKRTIWKDHQNLLIDRQNALIEELAVLAKEGFPKAKEEWEKSVSLWERRQERAKAEADAGTAGHSVEGTPAATDSQHPTPKLPTSTLASRISLDEGGNDTGLEHDEAKGKSQEGRETHPPAQRYRLTDTMKQIIWQLVCLSNECCRIENEKNALEGVNQVVSDQGVRKSLYQKIVAAFPEGWLSSGQISREVSVMKKKYEKEVMENEA</sequence>
<dbReference type="OrthoDB" id="5576775at2759"/>
<proteinExistence type="predicted"/>
<feature type="domain" description="Ubinuclein middle" evidence="4">
    <location>
        <begin position="313"/>
        <end position="573"/>
    </location>
</feature>
<reference evidence="5 6" key="1">
    <citation type="journal article" date="2012" name="Proc. Natl. Acad. Sci. U.S.A.">
        <title>Comparative genomics of Ceriporiopsis subvermispora and Phanerochaete chrysosporium provide insight into selective ligninolysis.</title>
        <authorList>
            <person name="Fernandez-Fueyo E."/>
            <person name="Ruiz-Duenas F.J."/>
            <person name="Ferreira P."/>
            <person name="Floudas D."/>
            <person name="Hibbett D.S."/>
            <person name="Canessa P."/>
            <person name="Larrondo L.F."/>
            <person name="James T.Y."/>
            <person name="Seelenfreund D."/>
            <person name="Lobos S."/>
            <person name="Polanco R."/>
            <person name="Tello M."/>
            <person name="Honda Y."/>
            <person name="Watanabe T."/>
            <person name="Watanabe T."/>
            <person name="Ryu J.S."/>
            <person name="Kubicek C.P."/>
            <person name="Schmoll M."/>
            <person name="Gaskell J."/>
            <person name="Hammel K.E."/>
            <person name="St John F.J."/>
            <person name="Vanden Wymelenberg A."/>
            <person name="Sabat G."/>
            <person name="Splinter BonDurant S."/>
            <person name="Syed K."/>
            <person name="Yadav J.S."/>
            <person name="Doddapaneni H."/>
            <person name="Subramanian V."/>
            <person name="Lavin J.L."/>
            <person name="Oguiza J.A."/>
            <person name="Perez G."/>
            <person name="Pisabarro A.G."/>
            <person name="Ramirez L."/>
            <person name="Santoyo F."/>
            <person name="Master E."/>
            <person name="Coutinho P.M."/>
            <person name="Henrissat B."/>
            <person name="Lombard V."/>
            <person name="Magnuson J.K."/>
            <person name="Kuees U."/>
            <person name="Hori C."/>
            <person name="Igarashi K."/>
            <person name="Samejima M."/>
            <person name="Held B.W."/>
            <person name="Barry K.W."/>
            <person name="LaButti K.M."/>
            <person name="Lapidus A."/>
            <person name="Lindquist E.A."/>
            <person name="Lucas S.M."/>
            <person name="Riley R."/>
            <person name="Salamov A.A."/>
            <person name="Hoffmeister D."/>
            <person name="Schwenk D."/>
            <person name="Hadar Y."/>
            <person name="Yarden O."/>
            <person name="de Vries R.P."/>
            <person name="Wiebenga A."/>
            <person name="Stenlid J."/>
            <person name="Eastwood D."/>
            <person name="Grigoriev I.V."/>
            <person name="Berka R.M."/>
            <person name="Blanchette R.A."/>
            <person name="Kersten P."/>
            <person name="Martinez A.T."/>
            <person name="Vicuna R."/>
            <person name="Cullen D."/>
        </authorList>
    </citation>
    <scope>NUCLEOTIDE SEQUENCE [LARGE SCALE GENOMIC DNA]</scope>
    <source>
        <strain evidence="5 6">B</strain>
    </source>
</reference>
<dbReference type="HOGENOM" id="CLU_022330_0_0_1"/>
<evidence type="ECO:0000256" key="1">
    <source>
        <dbReference type="ARBA" id="ARBA00022553"/>
    </source>
</evidence>
<feature type="compositionally biased region" description="Pro residues" evidence="2">
    <location>
        <begin position="76"/>
        <end position="85"/>
    </location>
</feature>
<evidence type="ECO:0008006" key="7">
    <source>
        <dbReference type="Google" id="ProtNLM"/>
    </source>
</evidence>
<feature type="compositionally biased region" description="Polar residues" evidence="2">
    <location>
        <begin position="455"/>
        <end position="472"/>
    </location>
</feature>
<feature type="compositionally biased region" description="Low complexity" evidence="2">
    <location>
        <begin position="1"/>
        <end position="16"/>
    </location>
</feature>
<feature type="domain" description="Hpc2-related" evidence="3">
    <location>
        <begin position="148"/>
        <end position="196"/>
    </location>
</feature>
<feature type="compositionally biased region" description="Polar residues" evidence="2">
    <location>
        <begin position="240"/>
        <end position="254"/>
    </location>
</feature>
<dbReference type="STRING" id="914234.M2QD70"/>